<dbReference type="GO" id="GO:0003676">
    <property type="term" value="F:nucleic acid binding"/>
    <property type="evidence" value="ECO:0007669"/>
    <property type="project" value="InterPro"/>
</dbReference>
<feature type="non-terminal residue" evidence="2">
    <location>
        <position position="1"/>
    </location>
</feature>
<dbReference type="GO" id="GO:0015074">
    <property type="term" value="P:DNA integration"/>
    <property type="evidence" value="ECO:0007669"/>
    <property type="project" value="InterPro"/>
</dbReference>
<evidence type="ECO:0000313" key="2">
    <source>
        <dbReference type="EMBL" id="KKL68588.1"/>
    </source>
</evidence>
<gene>
    <name evidence="2" type="ORF">LCGC14_2123470</name>
</gene>
<dbReference type="PROSITE" id="PS50994">
    <property type="entry name" value="INTEGRASE"/>
    <property type="match status" value="1"/>
</dbReference>
<dbReference type="InterPro" id="IPR036397">
    <property type="entry name" value="RNaseH_sf"/>
</dbReference>
<comment type="caution">
    <text evidence="2">The sequence shown here is derived from an EMBL/GenBank/DDBJ whole genome shotgun (WGS) entry which is preliminary data.</text>
</comment>
<sequence>IYPIWSSYPAISTIGLFLHKQGLTHPRKRRRKATPTELPLTSGRYINHVWCADFKGHFKTGDGNRCNPLTISDHSSRYLLCCRHLDRMSYELTRMRFERVFREYGLPEVIRTDNGTPFSSRGLGGLSRLSYWWIRLGIHPERIEPGHPEQNGRHERMHKTLKDHTAKPPAKTLAQQQQRFNGFCVEYNEYRPHEALEMRTPSQYYSRSIRKFPSRLPQARYPDHFQIRAVQMHGNIRYLGRKLFVTECLYGQYICIERIDEDVSLLWYCDYLLGQIDHRKWQIRPVKNHPLSSAASCGAKRT</sequence>
<dbReference type="SUPFAM" id="SSF53098">
    <property type="entry name" value="Ribonuclease H-like"/>
    <property type="match status" value="1"/>
</dbReference>
<dbReference type="EMBL" id="LAZR01026482">
    <property type="protein sequence ID" value="KKL68588.1"/>
    <property type="molecule type" value="Genomic_DNA"/>
</dbReference>
<dbReference type="PANTHER" id="PTHR47515:SF2">
    <property type="entry name" value="INTEGRASE CORE DOMAIN PROTEIN"/>
    <property type="match status" value="1"/>
</dbReference>
<organism evidence="2">
    <name type="scientific">marine sediment metagenome</name>
    <dbReference type="NCBI Taxonomy" id="412755"/>
    <lineage>
        <taxon>unclassified sequences</taxon>
        <taxon>metagenomes</taxon>
        <taxon>ecological metagenomes</taxon>
    </lineage>
</organism>
<name>A0A0F9E3I1_9ZZZZ</name>
<dbReference type="AlphaFoldDB" id="A0A0F9E3I1"/>
<dbReference type="InterPro" id="IPR012337">
    <property type="entry name" value="RNaseH-like_sf"/>
</dbReference>
<reference evidence="2" key="1">
    <citation type="journal article" date="2015" name="Nature">
        <title>Complex archaea that bridge the gap between prokaryotes and eukaryotes.</title>
        <authorList>
            <person name="Spang A."/>
            <person name="Saw J.H."/>
            <person name="Jorgensen S.L."/>
            <person name="Zaremba-Niedzwiedzka K."/>
            <person name="Martijn J."/>
            <person name="Lind A.E."/>
            <person name="van Eijk R."/>
            <person name="Schleper C."/>
            <person name="Guy L."/>
            <person name="Ettema T.J."/>
        </authorList>
    </citation>
    <scope>NUCLEOTIDE SEQUENCE</scope>
</reference>
<feature type="domain" description="Integrase catalytic" evidence="1">
    <location>
        <begin position="31"/>
        <end position="209"/>
    </location>
</feature>
<accession>A0A0F9E3I1</accession>
<dbReference type="PANTHER" id="PTHR47515">
    <property type="entry name" value="LOW CALCIUM RESPONSE LOCUS PROTEIN T"/>
    <property type="match status" value="1"/>
</dbReference>
<evidence type="ECO:0000259" key="1">
    <source>
        <dbReference type="PROSITE" id="PS50994"/>
    </source>
</evidence>
<dbReference type="InterPro" id="IPR001584">
    <property type="entry name" value="Integrase_cat-core"/>
</dbReference>
<proteinExistence type="predicted"/>
<protein>
    <recommendedName>
        <fullName evidence="1">Integrase catalytic domain-containing protein</fullName>
    </recommendedName>
</protein>
<dbReference type="Gene3D" id="3.30.420.10">
    <property type="entry name" value="Ribonuclease H-like superfamily/Ribonuclease H"/>
    <property type="match status" value="1"/>
</dbReference>
<dbReference type="Pfam" id="PF13683">
    <property type="entry name" value="rve_3"/>
    <property type="match status" value="1"/>
</dbReference>